<dbReference type="Proteomes" id="UP000001122">
    <property type="component" value="Chromosome"/>
</dbReference>
<gene>
    <name evidence="2" type="ordered locus">EcE24377A_0499</name>
</gene>
<proteinExistence type="predicted"/>
<name>A7ZIM1_ECO24</name>
<dbReference type="HOGENOM" id="CLU_3042901_0_0_6"/>
<protein>
    <submittedName>
        <fullName evidence="2">Uncharacterized protein</fullName>
    </submittedName>
</protein>
<keyword evidence="1" id="KW-0472">Membrane</keyword>
<evidence type="ECO:0000313" key="3">
    <source>
        <dbReference type="Proteomes" id="UP000001122"/>
    </source>
</evidence>
<evidence type="ECO:0000256" key="1">
    <source>
        <dbReference type="SAM" id="Phobius"/>
    </source>
</evidence>
<dbReference type="AlphaFoldDB" id="A7ZIM1"/>
<organism evidence="2 3">
    <name type="scientific">Escherichia coli O139:H28 (strain E24377A / ETEC)</name>
    <dbReference type="NCBI Taxonomy" id="331111"/>
    <lineage>
        <taxon>Bacteria</taxon>
        <taxon>Pseudomonadati</taxon>
        <taxon>Pseudomonadota</taxon>
        <taxon>Gammaproteobacteria</taxon>
        <taxon>Enterobacterales</taxon>
        <taxon>Enterobacteriaceae</taxon>
        <taxon>Escherichia</taxon>
    </lineage>
</organism>
<keyword evidence="3" id="KW-1185">Reference proteome</keyword>
<feature type="transmembrane region" description="Helical" evidence="1">
    <location>
        <begin position="20"/>
        <end position="41"/>
    </location>
</feature>
<dbReference type="EMBL" id="CP000800">
    <property type="protein sequence ID" value="ABV18803.1"/>
    <property type="molecule type" value="Genomic_DNA"/>
</dbReference>
<dbReference type="KEGG" id="ecw:EcE24377A_0499"/>
<keyword evidence="1" id="KW-1133">Transmembrane helix</keyword>
<evidence type="ECO:0000313" key="2">
    <source>
        <dbReference type="EMBL" id="ABV18803.1"/>
    </source>
</evidence>
<accession>A7ZIM1</accession>
<sequence length="54" mass="6116">MTFSGRSSGSETFIHHDYVPVLQTITAFCFFSIYCFCFCLVMPEHGVCAGVIEW</sequence>
<reference evidence="3" key="1">
    <citation type="journal article" date="2008" name="J. Bacteriol.">
        <title>The pangenome structure of Escherichia coli: comparative genomic analysis of E. coli commensal and pathogenic isolates.</title>
        <authorList>
            <person name="Rasko D.A."/>
            <person name="Rosovitz M.J."/>
            <person name="Myers G.S."/>
            <person name="Mongodin E.F."/>
            <person name="Fricke W.F."/>
            <person name="Gajer P."/>
            <person name="Crabtree J."/>
            <person name="Sebaihia M."/>
            <person name="Thomson N.R."/>
            <person name="Chaudhuri R."/>
            <person name="Henderson I.R."/>
            <person name="Sperandio V."/>
            <person name="Ravel J."/>
        </authorList>
    </citation>
    <scope>NUCLEOTIDE SEQUENCE [LARGE SCALE GENOMIC DNA]</scope>
    <source>
        <strain evidence="3">E24377A / ETEC</strain>
    </source>
</reference>
<keyword evidence="1" id="KW-0812">Transmembrane</keyword>